<dbReference type="SUPFAM" id="SSF49265">
    <property type="entry name" value="Fibronectin type III"/>
    <property type="match status" value="1"/>
</dbReference>
<comment type="caution">
    <text evidence="2">The sequence shown here is derived from an EMBL/GenBank/DDBJ whole genome shotgun (WGS) entry which is preliminary data.</text>
</comment>
<feature type="domain" description="Fibronectin type-III" evidence="1">
    <location>
        <begin position="487"/>
        <end position="593"/>
    </location>
</feature>
<evidence type="ECO:0000313" key="2">
    <source>
        <dbReference type="EMBL" id="OGG00549.1"/>
    </source>
</evidence>
<evidence type="ECO:0000259" key="1">
    <source>
        <dbReference type="PROSITE" id="PS50853"/>
    </source>
</evidence>
<organism evidence="2 3">
    <name type="scientific">Candidatus Glassbacteria bacterium RIFCSPLOWO2_12_FULL_58_11</name>
    <dbReference type="NCBI Taxonomy" id="1817867"/>
    <lineage>
        <taxon>Bacteria</taxon>
        <taxon>Candidatus Glassiibacteriota</taxon>
    </lineage>
</organism>
<accession>A0A1F5YK17</accession>
<dbReference type="PROSITE" id="PS50853">
    <property type="entry name" value="FN3"/>
    <property type="match status" value="1"/>
</dbReference>
<dbReference type="InterPro" id="IPR036116">
    <property type="entry name" value="FN3_sf"/>
</dbReference>
<name>A0A1F5YK17_9BACT</name>
<reference evidence="2 3" key="1">
    <citation type="journal article" date="2016" name="Nat. Commun.">
        <title>Thousands of microbial genomes shed light on interconnected biogeochemical processes in an aquifer system.</title>
        <authorList>
            <person name="Anantharaman K."/>
            <person name="Brown C.T."/>
            <person name="Hug L.A."/>
            <person name="Sharon I."/>
            <person name="Castelle C.J."/>
            <person name="Probst A.J."/>
            <person name="Thomas B.C."/>
            <person name="Singh A."/>
            <person name="Wilkins M.J."/>
            <person name="Karaoz U."/>
            <person name="Brodie E.L."/>
            <person name="Williams K.H."/>
            <person name="Hubbard S.S."/>
            <person name="Banfield J.F."/>
        </authorList>
    </citation>
    <scope>NUCLEOTIDE SEQUENCE [LARGE SCALE GENOMIC DNA]</scope>
</reference>
<sequence length="595" mass="67590">MKGIGSAAGALGFVIMLAAFSFCSQLRAEELKSFSKVITSPEEEFAIEVAGARDPENVEITVENLGDTPVVDPRITVNGKFDWYDINTMVAEITRDCTTDEEKAMAIWEWVHWKRYQRSPEDHSALHPVRAMNGYGYGICGHTAAWLKALCLAAGIQARVQEIWGHTVNEAYFNGGWHFLDGNVKVFYTARDNRTLASLAELEKDGWLIQRTIHAHDPWVRVNPPNGTGEYERYITTWKDNYIEDGYDSEIAKNYTMAYTLKPGERLIRWWDPVLGKYEGRDKRPEIPERYANGQLIWEPDLQKLDVKDYLNIIENVTTHQQDHQEPAIHVAELQDDSYTRPSRFTVPVKSAYPVIGGKFECKLVKQAGASASISYGTPDFDRGGLYTYRWGSGTQEVNLYLDQFILNHEPVYDYEIGFTLNGNARAKNPAQAGVDWFRTTSDLQVSPHGLPALSLGKNVIRYRDSSKGAKSVRVTWKWRERNDDHAPGPVNEAVSAAEFTSLTPTLQWKAAKDADPGDKVEDYQVIVSLRPDCRWPISMSLYRNLGSDKSEWTMPESFLNPGTAYYWRVRARDSHGEIGQWGKIFSFRTTDRAK</sequence>
<dbReference type="EMBL" id="MFIX01000252">
    <property type="protein sequence ID" value="OGG00549.1"/>
    <property type="molecule type" value="Genomic_DNA"/>
</dbReference>
<dbReference type="InterPro" id="IPR002931">
    <property type="entry name" value="Transglutaminase-like"/>
</dbReference>
<dbReference type="Proteomes" id="UP000179129">
    <property type="component" value="Unassembled WGS sequence"/>
</dbReference>
<dbReference type="SUPFAM" id="SSF54001">
    <property type="entry name" value="Cysteine proteinases"/>
    <property type="match status" value="1"/>
</dbReference>
<evidence type="ECO:0000313" key="3">
    <source>
        <dbReference type="Proteomes" id="UP000179129"/>
    </source>
</evidence>
<dbReference type="AlphaFoldDB" id="A0A1F5YK17"/>
<gene>
    <name evidence="2" type="ORF">A3F83_11295</name>
</gene>
<dbReference type="Gene3D" id="3.10.620.30">
    <property type="match status" value="1"/>
</dbReference>
<dbReference type="Gene3D" id="2.60.40.10">
    <property type="entry name" value="Immunoglobulins"/>
    <property type="match status" value="1"/>
</dbReference>
<dbReference type="InterPro" id="IPR038765">
    <property type="entry name" value="Papain-like_cys_pep_sf"/>
</dbReference>
<dbReference type="InterPro" id="IPR013783">
    <property type="entry name" value="Ig-like_fold"/>
</dbReference>
<dbReference type="SMART" id="SM00460">
    <property type="entry name" value="TGc"/>
    <property type="match status" value="1"/>
</dbReference>
<proteinExistence type="predicted"/>
<protein>
    <recommendedName>
        <fullName evidence="1">Fibronectin type-III domain-containing protein</fullName>
    </recommendedName>
</protein>
<dbReference type="Pfam" id="PF25788">
    <property type="entry name" value="Ig_Rha78A_N"/>
    <property type="match status" value="1"/>
</dbReference>
<dbReference type="CDD" id="cd00063">
    <property type="entry name" value="FN3"/>
    <property type="match status" value="1"/>
</dbReference>
<dbReference type="InterPro" id="IPR003961">
    <property type="entry name" value="FN3_dom"/>
</dbReference>
<dbReference type="Pfam" id="PF01841">
    <property type="entry name" value="Transglut_core"/>
    <property type="match status" value="1"/>
</dbReference>